<name>A0ACB8QEJ8_9AGAM</name>
<keyword evidence="2" id="KW-1185">Reference proteome</keyword>
<sequence>MSHQPAIYSQDDPPTSASNLLTPMPGATSPVSRTSSPVHAALARRPSNGSLLSASPSQVWESAMGKDSSATSTVASKYSLLDGSAFPGANVVEPDDYLHNPDPRRDKHSDNGGTFFTARGLANLGCLAFLFFGILMLLCVLHPAGYPLLSHFTKKTVTVQGAFGIGGANSSGQIPDIPGHRALIDADTPQAAMTRTSWTDPSKTLQLIWSDEFNVDGRTFYPGDDPYWEALDLNYWQTGDVEWYDPAAVTTAGGYLTLTLSKKNTHNKNYQGGMLSTWNQFCFTGGLIEASVILPGSPDVLGFWPAVWTMGNLGRVGYGASTDGLWPYSYDACDYGTVKNQSVNGAPAADFLAGAGDKYNNNFLSFLPGQRLSRCTCPNETHPGPMHSDNTFVGRSAPEIDIFEALATTAGNGNVSQSGQFAPFNWAYEWDFTSSGTYNIPNSSTTSLNGYMGGIYQQAVSALSITNTSAYELTSNISTVYGIEYRAGFDNAYITWVNNNQVAWTLYSTGMVADNKTQISARPIPQEPMYLIANLGMSDSFVRIDYNNLQFPATMRIDYIRVYQDPSNINWGCDPQDFPTASYIDTFKEAYTNPNYTLWSDIGQTFPKNKFLGEC</sequence>
<reference evidence="1" key="1">
    <citation type="submission" date="2021-02" db="EMBL/GenBank/DDBJ databases">
        <authorList>
            <consortium name="DOE Joint Genome Institute"/>
            <person name="Ahrendt S."/>
            <person name="Looney B.P."/>
            <person name="Miyauchi S."/>
            <person name="Morin E."/>
            <person name="Drula E."/>
            <person name="Courty P.E."/>
            <person name="Chicoki N."/>
            <person name="Fauchery L."/>
            <person name="Kohler A."/>
            <person name="Kuo A."/>
            <person name="Labutti K."/>
            <person name="Pangilinan J."/>
            <person name="Lipzen A."/>
            <person name="Riley R."/>
            <person name="Andreopoulos W."/>
            <person name="He G."/>
            <person name="Johnson J."/>
            <person name="Barry K.W."/>
            <person name="Grigoriev I.V."/>
            <person name="Nagy L."/>
            <person name="Hibbett D."/>
            <person name="Henrissat B."/>
            <person name="Matheny P.B."/>
            <person name="Labbe J."/>
            <person name="Martin F."/>
        </authorList>
    </citation>
    <scope>NUCLEOTIDE SEQUENCE</scope>
    <source>
        <strain evidence="1">EC-137</strain>
    </source>
</reference>
<evidence type="ECO:0000313" key="2">
    <source>
        <dbReference type="Proteomes" id="UP000814128"/>
    </source>
</evidence>
<accession>A0ACB8QEJ8</accession>
<comment type="caution">
    <text evidence="1">The sequence shown here is derived from an EMBL/GenBank/DDBJ whole genome shotgun (WGS) entry which is preliminary data.</text>
</comment>
<protein>
    <submittedName>
        <fullName evidence="1">Beta-glucan synthesis-associated</fullName>
    </submittedName>
</protein>
<dbReference type="EMBL" id="MU273645">
    <property type="protein sequence ID" value="KAI0029995.1"/>
    <property type="molecule type" value="Genomic_DNA"/>
</dbReference>
<proteinExistence type="predicted"/>
<dbReference type="Proteomes" id="UP000814128">
    <property type="component" value="Unassembled WGS sequence"/>
</dbReference>
<gene>
    <name evidence="1" type="ORF">K488DRAFT_88188</name>
</gene>
<organism evidence="1 2">
    <name type="scientific">Vararia minispora EC-137</name>
    <dbReference type="NCBI Taxonomy" id="1314806"/>
    <lineage>
        <taxon>Eukaryota</taxon>
        <taxon>Fungi</taxon>
        <taxon>Dikarya</taxon>
        <taxon>Basidiomycota</taxon>
        <taxon>Agaricomycotina</taxon>
        <taxon>Agaricomycetes</taxon>
        <taxon>Russulales</taxon>
        <taxon>Lachnocladiaceae</taxon>
        <taxon>Vararia</taxon>
    </lineage>
</organism>
<evidence type="ECO:0000313" key="1">
    <source>
        <dbReference type="EMBL" id="KAI0029995.1"/>
    </source>
</evidence>
<reference evidence="1" key="2">
    <citation type="journal article" date="2022" name="New Phytol.">
        <title>Evolutionary transition to the ectomycorrhizal habit in the genomes of a hyperdiverse lineage of mushroom-forming fungi.</title>
        <authorList>
            <person name="Looney B."/>
            <person name="Miyauchi S."/>
            <person name="Morin E."/>
            <person name="Drula E."/>
            <person name="Courty P.E."/>
            <person name="Kohler A."/>
            <person name="Kuo A."/>
            <person name="LaButti K."/>
            <person name="Pangilinan J."/>
            <person name="Lipzen A."/>
            <person name="Riley R."/>
            <person name="Andreopoulos W."/>
            <person name="He G."/>
            <person name="Johnson J."/>
            <person name="Nolan M."/>
            <person name="Tritt A."/>
            <person name="Barry K.W."/>
            <person name="Grigoriev I.V."/>
            <person name="Nagy L.G."/>
            <person name="Hibbett D."/>
            <person name="Henrissat B."/>
            <person name="Matheny P.B."/>
            <person name="Labbe J."/>
            <person name="Martin F.M."/>
        </authorList>
    </citation>
    <scope>NUCLEOTIDE SEQUENCE</scope>
    <source>
        <strain evidence="1">EC-137</strain>
    </source>
</reference>